<comment type="caution">
    <text evidence="3">The sequence shown here is derived from an EMBL/GenBank/DDBJ whole genome shotgun (WGS) entry which is preliminary data.</text>
</comment>
<feature type="compositionally biased region" description="Low complexity" evidence="1">
    <location>
        <begin position="45"/>
        <end position="78"/>
    </location>
</feature>
<keyword evidence="2" id="KW-1133">Transmembrane helix</keyword>
<feature type="region of interest" description="Disordered" evidence="1">
    <location>
        <begin position="1"/>
        <end position="99"/>
    </location>
</feature>
<protein>
    <submittedName>
        <fullName evidence="3">Uncharacterized protein</fullName>
    </submittedName>
</protein>
<proteinExistence type="predicted"/>
<feature type="transmembrane region" description="Helical" evidence="2">
    <location>
        <begin position="104"/>
        <end position="124"/>
    </location>
</feature>
<feature type="region of interest" description="Disordered" evidence="1">
    <location>
        <begin position="255"/>
        <end position="288"/>
    </location>
</feature>
<feature type="compositionally biased region" description="Low complexity" evidence="1">
    <location>
        <begin position="86"/>
        <end position="99"/>
    </location>
</feature>
<sequence length="358" mass="38780">MSPTPTRTRALDLPPAVTNGVYWHKRNEQDNSDGDDDDDDRGHSSTHTTRSSSTSFTLSPSFSHSEGTAASSTVTGSSQNDDSDSGKGSSMLTSGSSGKSNGGAIAGGLITGLFVLAILTFLWWRRRQNKRGYRAKTHLEIDPMSSLNGEPYVRGAVATGKVTDDERKGLILNEDHSKPQSSAVDARNSSHPQQQFWQVQNVNDTDDVHGMPVPGLEKKLETAASGEKSGILGGSLFNAAPKVPEKDTSYLRHTISSGSTSEQHSPVTPSLSNRSSYQANTASISSKLEHPRSLIPGYRQVDDASVRTSPVIENVPGPLRGNTGLQRRTTLVRRRVLCIDSHPRWMISHLLPKKKSRI</sequence>
<dbReference type="OrthoDB" id="3058834at2759"/>
<evidence type="ECO:0000313" key="4">
    <source>
        <dbReference type="Proteomes" id="UP000518752"/>
    </source>
</evidence>
<feature type="compositionally biased region" description="Polar residues" evidence="1">
    <location>
        <begin position="255"/>
        <end position="286"/>
    </location>
</feature>
<organism evidence="3 4">
    <name type="scientific">Collybiopsis confluens</name>
    <dbReference type="NCBI Taxonomy" id="2823264"/>
    <lineage>
        <taxon>Eukaryota</taxon>
        <taxon>Fungi</taxon>
        <taxon>Dikarya</taxon>
        <taxon>Basidiomycota</taxon>
        <taxon>Agaricomycotina</taxon>
        <taxon>Agaricomycetes</taxon>
        <taxon>Agaricomycetidae</taxon>
        <taxon>Agaricales</taxon>
        <taxon>Marasmiineae</taxon>
        <taxon>Omphalotaceae</taxon>
        <taxon>Collybiopsis</taxon>
    </lineage>
</organism>
<name>A0A8H5MES0_9AGAR</name>
<feature type="compositionally biased region" description="Acidic residues" evidence="1">
    <location>
        <begin position="30"/>
        <end position="39"/>
    </location>
</feature>
<gene>
    <name evidence="3" type="ORF">D9757_001785</name>
</gene>
<evidence type="ECO:0000313" key="3">
    <source>
        <dbReference type="EMBL" id="KAF5391805.1"/>
    </source>
</evidence>
<keyword evidence="4" id="KW-1185">Reference proteome</keyword>
<accession>A0A8H5MES0</accession>
<dbReference type="EMBL" id="JAACJN010000008">
    <property type="protein sequence ID" value="KAF5391805.1"/>
    <property type="molecule type" value="Genomic_DNA"/>
</dbReference>
<dbReference type="Proteomes" id="UP000518752">
    <property type="component" value="Unassembled WGS sequence"/>
</dbReference>
<feature type="region of interest" description="Disordered" evidence="1">
    <location>
        <begin position="174"/>
        <end position="193"/>
    </location>
</feature>
<reference evidence="3 4" key="1">
    <citation type="journal article" date="2020" name="ISME J.">
        <title>Uncovering the hidden diversity of litter-decomposition mechanisms in mushroom-forming fungi.</title>
        <authorList>
            <person name="Floudas D."/>
            <person name="Bentzer J."/>
            <person name="Ahren D."/>
            <person name="Johansson T."/>
            <person name="Persson P."/>
            <person name="Tunlid A."/>
        </authorList>
    </citation>
    <scope>NUCLEOTIDE SEQUENCE [LARGE SCALE GENOMIC DNA]</scope>
    <source>
        <strain evidence="3 4">CBS 406.79</strain>
    </source>
</reference>
<dbReference type="AlphaFoldDB" id="A0A8H5MES0"/>
<keyword evidence="2" id="KW-0812">Transmembrane</keyword>
<evidence type="ECO:0000256" key="2">
    <source>
        <dbReference type="SAM" id="Phobius"/>
    </source>
</evidence>
<keyword evidence="2" id="KW-0472">Membrane</keyword>
<feature type="compositionally biased region" description="Polar residues" evidence="1">
    <location>
        <begin position="179"/>
        <end position="193"/>
    </location>
</feature>
<evidence type="ECO:0000256" key="1">
    <source>
        <dbReference type="SAM" id="MobiDB-lite"/>
    </source>
</evidence>